<gene>
    <name evidence="1" type="ORF">ABID13_005642</name>
</gene>
<name>A0ABV2G6Q7_9FIRM</name>
<comment type="caution">
    <text evidence="1">The sequence shown here is derived from an EMBL/GenBank/DDBJ whole genome shotgun (WGS) entry which is preliminary data.</text>
</comment>
<evidence type="ECO:0000313" key="1">
    <source>
        <dbReference type="EMBL" id="MET3573974.1"/>
    </source>
</evidence>
<accession>A0ABV2G6Q7</accession>
<proteinExistence type="predicted"/>
<dbReference type="GeneID" id="93166843"/>
<reference evidence="1 2" key="1">
    <citation type="submission" date="2024-06" db="EMBL/GenBank/DDBJ databases">
        <title>Genomic Encyclopedia of Type Strains, Phase IV (KMG-IV): sequencing the most valuable type-strain genomes for metagenomic binning, comparative biology and taxonomic classification.</title>
        <authorList>
            <person name="Goeker M."/>
        </authorList>
    </citation>
    <scope>NUCLEOTIDE SEQUENCE [LARGE SCALE GENOMIC DNA]</scope>
    <source>
        <strain evidence="1 2">DSM 19261</strain>
    </source>
</reference>
<keyword evidence="2" id="KW-1185">Reference proteome</keyword>
<sequence length="240" mass="25252">MSDILIPYGGGGVDLDVVTATATDVRKGKVIVDKNGDPLTGTMTEKAAATYTPGTANQTIAANQYLTGVQTIKGDSKLLATNIKKGVSIFGVTGTWEGYVPGSKDLYYKGTNSGNLKFGTAFTFVSGGSVIFDTAQMTCKADNGAAFRCCYLYPSASHNLTPYSALKVDFRAGTGKLTADSKLYYGTSLSAVTTESVGGSLSGNTLSFNISAINATRYIALYLYCNGSGITFYIDRVYFA</sequence>
<organism evidence="1 2">
    <name type="scientific">Enterocloster citroniae</name>
    <dbReference type="NCBI Taxonomy" id="358743"/>
    <lineage>
        <taxon>Bacteria</taxon>
        <taxon>Bacillati</taxon>
        <taxon>Bacillota</taxon>
        <taxon>Clostridia</taxon>
        <taxon>Lachnospirales</taxon>
        <taxon>Lachnospiraceae</taxon>
        <taxon>Enterocloster</taxon>
    </lineage>
</organism>
<evidence type="ECO:0000313" key="2">
    <source>
        <dbReference type="Proteomes" id="UP001549200"/>
    </source>
</evidence>
<dbReference type="RefSeq" id="WP_354021379.1">
    <property type="nucleotide sequence ID" value="NZ_JBEPLZ010000046.1"/>
</dbReference>
<dbReference type="Proteomes" id="UP001549200">
    <property type="component" value="Unassembled WGS sequence"/>
</dbReference>
<dbReference type="EMBL" id="JBEPLZ010000046">
    <property type="protein sequence ID" value="MET3573974.1"/>
    <property type="molecule type" value="Genomic_DNA"/>
</dbReference>
<protein>
    <submittedName>
        <fullName evidence="1">Uncharacterized protein</fullName>
    </submittedName>
</protein>